<organism evidence="8 9">
    <name type="scientific">Sinomonas cyclohexanicum</name>
    <name type="common">Corynebacterium cyclohexanicum</name>
    <dbReference type="NCBI Taxonomy" id="322009"/>
    <lineage>
        <taxon>Bacteria</taxon>
        <taxon>Bacillati</taxon>
        <taxon>Actinomycetota</taxon>
        <taxon>Actinomycetes</taxon>
        <taxon>Micrococcales</taxon>
        <taxon>Micrococcaceae</taxon>
        <taxon>Sinomonas</taxon>
    </lineage>
</organism>
<sequence length="441" mass="44093">MARQNLRIWAAVATGIVAVLAAVAALALPRLLGQAGERTTAPPAAPSEAAPSAGIPTATQPATPGGSTGATAPPSTPGGPAPSSAPGVPPPASRAATLLASMSLEQRVGQVMMVSSPVTGPDAAILDALRRLHVGNVFLKGRTTAGAAAVAGVVAALKAEATPAATLGVGQFVATDQEGGQVQILRGPGFSEIPTALAQGGMDPGALRAAAAVWGRELAAAGVNVNLAPVMDTVPSAAFAPQNAPIGRFQREYGYTAQAVSAHGLAFAQGMADAGVAATAKHFPGLGRVTANTDTSAGVTDSVTGRHDPYVAPFADGVRSGVPWMMISNARYSAIDPGNDAVFSPTVIQGMLRGDLGFRGIVVSDDLCDAVQLSGVAAEDRGTGFLAAGGTMVLCTNAQLAPRVWQGMVDRAKTDPAFARTVDAAALAVLEAKDRAGLLPR</sequence>
<keyword evidence="4" id="KW-0378">Hydrolase</keyword>
<evidence type="ECO:0000256" key="6">
    <source>
        <dbReference type="SAM" id="MobiDB-lite"/>
    </source>
</evidence>
<dbReference type="InterPro" id="IPR017853">
    <property type="entry name" value="GH"/>
</dbReference>
<feature type="compositionally biased region" description="Low complexity" evidence="6">
    <location>
        <begin position="46"/>
        <end position="73"/>
    </location>
</feature>
<dbReference type="InterPro" id="IPR001764">
    <property type="entry name" value="Glyco_hydro_3_N"/>
</dbReference>
<evidence type="ECO:0000256" key="5">
    <source>
        <dbReference type="ARBA" id="ARBA00023295"/>
    </source>
</evidence>
<feature type="region of interest" description="Disordered" evidence="6">
    <location>
        <begin position="37"/>
        <end position="93"/>
    </location>
</feature>
<evidence type="ECO:0000256" key="1">
    <source>
        <dbReference type="ARBA" id="ARBA00001231"/>
    </source>
</evidence>
<dbReference type="InterPro" id="IPR050226">
    <property type="entry name" value="NagZ_Beta-hexosaminidase"/>
</dbReference>
<gene>
    <name evidence="8" type="primary">yejJ</name>
    <name evidence="8" type="ORF">SCMU_25790</name>
</gene>
<proteinExistence type="inferred from homology"/>
<dbReference type="InterPro" id="IPR036962">
    <property type="entry name" value="Glyco_hydro_3_N_sf"/>
</dbReference>
<dbReference type="EC" id="3.2.1.52" evidence="3"/>
<dbReference type="SUPFAM" id="SSF51445">
    <property type="entry name" value="(Trans)glycosidases"/>
    <property type="match status" value="1"/>
</dbReference>
<evidence type="ECO:0000313" key="9">
    <source>
        <dbReference type="Proteomes" id="UP001319861"/>
    </source>
</evidence>
<evidence type="ECO:0000313" key="8">
    <source>
        <dbReference type="EMBL" id="BCT76737.1"/>
    </source>
</evidence>
<feature type="domain" description="Glycoside hydrolase family 3 N-terminal" evidence="7">
    <location>
        <begin position="104"/>
        <end position="423"/>
    </location>
</feature>
<dbReference type="EMBL" id="AP024525">
    <property type="protein sequence ID" value="BCT76737.1"/>
    <property type="molecule type" value="Genomic_DNA"/>
</dbReference>
<dbReference type="Pfam" id="PF00933">
    <property type="entry name" value="Glyco_hydro_3"/>
    <property type="match status" value="1"/>
</dbReference>
<protein>
    <recommendedName>
        <fullName evidence="3">beta-N-acetylhexosaminidase</fullName>
        <ecNumber evidence="3">3.2.1.52</ecNumber>
    </recommendedName>
</protein>
<dbReference type="Gene3D" id="3.20.20.300">
    <property type="entry name" value="Glycoside hydrolase, family 3, N-terminal domain"/>
    <property type="match status" value="1"/>
</dbReference>
<keyword evidence="9" id="KW-1185">Reference proteome</keyword>
<evidence type="ECO:0000256" key="4">
    <source>
        <dbReference type="ARBA" id="ARBA00022801"/>
    </source>
</evidence>
<accession>A0ABN6FKX5</accession>
<comment type="catalytic activity">
    <reaction evidence="1">
        <text>Hydrolysis of terminal non-reducing N-acetyl-D-hexosamine residues in N-acetyl-beta-D-hexosaminides.</text>
        <dbReference type="EC" id="3.2.1.52"/>
    </reaction>
</comment>
<reference evidence="8 9" key="1">
    <citation type="journal article" date="2021" name="J. Biosci. Bioeng.">
        <title>Identification and characterization of a chc gene cluster responsible for the aromatization pathway of cyclohexanecarboxylate degradation in Sinomonas cyclohexanicum ATCC 51369.</title>
        <authorList>
            <person name="Yamamoto T."/>
            <person name="Hasegawa Y."/>
            <person name="Lau P.C.K."/>
            <person name="Iwaki H."/>
        </authorList>
    </citation>
    <scope>NUCLEOTIDE SEQUENCE [LARGE SCALE GENOMIC DNA]</scope>
    <source>
        <strain evidence="8 9">ATCC 51369</strain>
    </source>
</reference>
<dbReference type="RefSeq" id="WP_229229521.1">
    <property type="nucleotide sequence ID" value="NZ_AP024525.1"/>
</dbReference>
<keyword evidence="5" id="KW-0326">Glycosidase</keyword>
<evidence type="ECO:0000256" key="3">
    <source>
        <dbReference type="ARBA" id="ARBA00012663"/>
    </source>
</evidence>
<dbReference type="PANTHER" id="PTHR30480:SF13">
    <property type="entry name" value="BETA-HEXOSAMINIDASE"/>
    <property type="match status" value="1"/>
</dbReference>
<evidence type="ECO:0000256" key="2">
    <source>
        <dbReference type="ARBA" id="ARBA00005336"/>
    </source>
</evidence>
<dbReference type="PANTHER" id="PTHR30480">
    <property type="entry name" value="BETA-HEXOSAMINIDASE-RELATED"/>
    <property type="match status" value="1"/>
</dbReference>
<name>A0ABN6FKX5_SINCY</name>
<dbReference type="Proteomes" id="UP001319861">
    <property type="component" value="Chromosome"/>
</dbReference>
<comment type="similarity">
    <text evidence="2">Belongs to the glycosyl hydrolase 3 family.</text>
</comment>
<evidence type="ECO:0000259" key="7">
    <source>
        <dbReference type="Pfam" id="PF00933"/>
    </source>
</evidence>